<evidence type="ECO:0000313" key="3">
    <source>
        <dbReference type="EMBL" id="RIJ47209.1"/>
    </source>
</evidence>
<proteinExistence type="predicted"/>
<dbReference type="EMBL" id="QWGR01000009">
    <property type="protein sequence ID" value="RIJ47209.1"/>
    <property type="molecule type" value="Genomic_DNA"/>
</dbReference>
<dbReference type="PANTHER" id="PTHR43861:SF3">
    <property type="entry name" value="PUTATIVE (AFU_ORTHOLOGUE AFUA_2G14390)-RELATED"/>
    <property type="match status" value="1"/>
</dbReference>
<dbReference type="Gene3D" id="3.40.50.150">
    <property type="entry name" value="Vaccinia Virus protein VP39"/>
    <property type="match status" value="1"/>
</dbReference>
<dbReference type="AlphaFoldDB" id="A0A399SWZ9"/>
<dbReference type="GO" id="GO:0032259">
    <property type="term" value="P:methylation"/>
    <property type="evidence" value="ECO:0007669"/>
    <property type="project" value="UniProtKB-KW"/>
</dbReference>
<dbReference type="Proteomes" id="UP000265926">
    <property type="component" value="Unassembled WGS sequence"/>
</dbReference>
<dbReference type="SUPFAM" id="SSF53335">
    <property type="entry name" value="S-adenosyl-L-methionine-dependent methyltransferases"/>
    <property type="match status" value="1"/>
</dbReference>
<dbReference type="CDD" id="cd02440">
    <property type="entry name" value="AdoMet_MTases"/>
    <property type="match status" value="1"/>
</dbReference>
<dbReference type="PANTHER" id="PTHR43861">
    <property type="entry name" value="TRANS-ACONITATE 2-METHYLTRANSFERASE-RELATED"/>
    <property type="match status" value="1"/>
</dbReference>
<dbReference type="InterPro" id="IPR041698">
    <property type="entry name" value="Methyltransf_25"/>
</dbReference>
<keyword evidence="3" id="KW-0489">Methyltransferase</keyword>
<protein>
    <submittedName>
        <fullName evidence="3">Class I SAM-dependent methyltransferase</fullName>
    </submittedName>
</protein>
<evidence type="ECO:0000313" key="4">
    <source>
        <dbReference type="Proteomes" id="UP000265926"/>
    </source>
</evidence>
<organism evidence="3 4">
    <name type="scientific">Maribellus luteus</name>
    <dbReference type="NCBI Taxonomy" id="2305463"/>
    <lineage>
        <taxon>Bacteria</taxon>
        <taxon>Pseudomonadati</taxon>
        <taxon>Bacteroidota</taxon>
        <taxon>Bacteroidia</taxon>
        <taxon>Marinilabiliales</taxon>
        <taxon>Prolixibacteraceae</taxon>
        <taxon>Maribellus</taxon>
    </lineage>
</organism>
<dbReference type="RefSeq" id="WP_119438926.1">
    <property type="nucleotide sequence ID" value="NZ_QWGR01000009.1"/>
</dbReference>
<accession>A0A399SWZ9</accession>
<dbReference type="InterPro" id="IPR029063">
    <property type="entry name" value="SAM-dependent_MTases_sf"/>
</dbReference>
<keyword evidence="1 3" id="KW-0808">Transferase</keyword>
<evidence type="ECO:0000259" key="2">
    <source>
        <dbReference type="Pfam" id="PF13649"/>
    </source>
</evidence>
<name>A0A399SWZ9_9BACT</name>
<evidence type="ECO:0000256" key="1">
    <source>
        <dbReference type="ARBA" id="ARBA00022679"/>
    </source>
</evidence>
<reference evidence="3 4" key="1">
    <citation type="submission" date="2018-08" db="EMBL/GenBank/DDBJ databases">
        <title>Pallidiluteibacterium maritimus gen. nov., sp. nov., isolated from coastal sediment.</title>
        <authorList>
            <person name="Zhou L.Y."/>
        </authorList>
    </citation>
    <scope>NUCLEOTIDE SEQUENCE [LARGE SCALE GENOMIC DNA]</scope>
    <source>
        <strain evidence="3 4">XSD2</strain>
    </source>
</reference>
<comment type="caution">
    <text evidence="3">The sequence shown here is derived from an EMBL/GenBank/DDBJ whole genome shotgun (WGS) entry which is preliminary data.</text>
</comment>
<dbReference type="OrthoDB" id="9804312at2"/>
<dbReference type="GO" id="GO:0008168">
    <property type="term" value="F:methyltransferase activity"/>
    <property type="evidence" value="ECO:0007669"/>
    <property type="project" value="UniProtKB-KW"/>
</dbReference>
<feature type="domain" description="Methyltransferase" evidence="2">
    <location>
        <begin position="41"/>
        <end position="128"/>
    </location>
</feature>
<keyword evidence="4" id="KW-1185">Reference proteome</keyword>
<gene>
    <name evidence="3" type="ORF">D1614_15745</name>
</gene>
<dbReference type="Pfam" id="PF13649">
    <property type="entry name" value="Methyltransf_25"/>
    <property type="match status" value="1"/>
</dbReference>
<sequence>MNNFWNERYSTTEYAYGEKPNRFFKEEISKLKQGSILFPAEGEGRNAIYAATLGWQVSAFDTSTEGREKALQLAKKHEVEIDYRIESYEQIGFLPESFDCIVLIFAHMPAAIRQKNHLHLLEFLKPGGTIILEGFSKEQINYKSGGPRDREMLFSAEELRNDFRDLSSLRMEETNTILDEGPFHQGLASVIRAIGKK</sequence>